<dbReference type="EMBL" id="SOSA01001193">
    <property type="protein sequence ID" value="THC87466.1"/>
    <property type="molecule type" value="Genomic_DNA"/>
</dbReference>
<reference evidence="1 2" key="1">
    <citation type="submission" date="2019-03" db="EMBL/GenBank/DDBJ databases">
        <title>The genome sequence of a newly discovered highly antifungal drug resistant Aspergillus species, Aspergillus tanneri NIH 1004.</title>
        <authorList>
            <person name="Mounaud S."/>
            <person name="Singh I."/>
            <person name="Joardar V."/>
            <person name="Pakala S."/>
            <person name="Pakala S."/>
            <person name="Venepally P."/>
            <person name="Hoover J."/>
            <person name="Nierman W."/>
            <person name="Chung J."/>
            <person name="Losada L."/>
        </authorList>
    </citation>
    <scope>NUCLEOTIDE SEQUENCE [LARGE SCALE GENOMIC DNA]</scope>
    <source>
        <strain evidence="1 2">NIH1004</strain>
    </source>
</reference>
<dbReference type="VEuPathDB" id="FungiDB:EYZ11_013088"/>
<dbReference type="STRING" id="1220188.A0A4S3IYJ3"/>
<protein>
    <recommendedName>
        <fullName evidence="3">Condensation domain-containing protein</fullName>
    </recommendedName>
</protein>
<name>A0A4S3IYJ3_9EURO</name>
<dbReference type="Gene3D" id="3.30.559.30">
    <property type="entry name" value="Nonribosomal peptide synthetase, condensation domain"/>
    <property type="match status" value="1"/>
</dbReference>
<dbReference type="Proteomes" id="UP000308092">
    <property type="component" value="Unassembled WGS sequence"/>
</dbReference>
<dbReference type="SUPFAM" id="SSF52777">
    <property type="entry name" value="CoA-dependent acyltransferases"/>
    <property type="match status" value="1"/>
</dbReference>
<keyword evidence="2" id="KW-1185">Reference proteome</keyword>
<evidence type="ECO:0008006" key="3">
    <source>
        <dbReference type="Google" id="ProtNLM"/>
    </source>
</evidence>
<sequence>MASVAAALSKAHYSQSLVLGQTVNARNLLYYVRDQKAQTARYDSVELRDIVEKSTEWASGTQFGYIYQHQNIENNINLSVGTVESGMGGENEFDPLDTLWIISIPEKQHLQLRVYVRSHVASEGQISSLLEDLCQMIENFSASPDQPLCSLIGA</sequence>
<organism evidence="1 2">
    <name type="scientific">Aspergillus tanneri</name>
    <dbReference type="NCBI Taxonomy" id="1220188"/>
    <lineage>
        <taxon>Eukaryota</taxon>
        <taxon>Fungi</taxon>
        <taxon>Dikarya</taxon>
        <taxon>Ascomycota</taxon>
        <taxon>Pezizomycotina</taxon>
        <taxon>Eurotiomycetes</taxon>
        <taxon>Eurotiomycetidae</taxon>
        <taxon>Eurotiales</taxon>
        <taxon>Aspergillaceae</taxon>
        <taxon>Aspergillus</taxon>
        <taxon>Aspergillus subgen. Circumdati</taxon>
    </lineage>
</organism>
<evidence type="ECO:0000313" key="1">
    <source>
        <dbReference type="EMBL" id="THC87466.1"/>
    </source>
</evidence>
<gene>
    <name evidence="1" type="ORF">EYZ11_013088</name>
</gene>
<comment type="caution">
    <text evidence="1">The sequence shown here is derived from an EMBL/GenBank/DDBJ whole genome shotgun (WGS) entry which is preliminary data.</text>
</comment>
<evidence type="ECO:0000313" key="2">
    <source>
        <dbReference type="Proteomes" id="UP000308092"/>
    </source>
</evidence>
<proteinExistence type="predicted"/>
<accession>A0A4S3IYJ3</accession>
<dbReference type="AlphaFoldDB" id="A0A4S3IYJ3"/>